<dbReference type="KEGG" id="tso:IZ6_16140"/>
<dbReference type="SUPFAM" id="SSF141868">
    <property type="entry name" value="EAL domain-like"/>
    <property type="match status" value="1"/>
</dbReference>
<dbReference type="GO" id="GO:0071111">
    <property type="term" value="F:cyclic-guanylate-specific phosphodiesterase activity"/>
    <property type="evidence" value="ECO:0007669"/>
    <property type="project" value="InterPro"/>
</dbReference>
<keyword evidence="1" id="KW-0812">Transmembrane</keyword>
<dbReference type="Proteomes" id="UP000515317">
    <property type="component" value="Chromosome"/>
</dbReference>
<gene>
    <name evidence="3" type="ORF">IZ6_16140</name>
</gene>
<accession>A0A6S6QPG4</accession>
<keyword evidence="1" id="KW-0472">Membrane</keyword>
<organism evidence="3 4">
    <name type="scientific">Terrihabitans soli</name>
    <dbReference type="NCBI Taxonomy" id="708113"/>
    <lineage>
        <taxon>Bacteria</taxon>
        <taxon>Pseudomonadati</taxon>
        <taxon>Pseudomonadota</taxon>
        <taxon>Alphaproteobacteria</taxon>
        <taxon>Hyphomicrobiales</taxon>
        <taxon>Terrihabitans</taxon>
    </lineage>
</organism>
<dbReference type="AlphaFoldDB" id="A0A6S6QPG4"/>
<reference evidence="3 4" key="1">
    <citation type="submission" date="2020-08" db="EMBL/GenBank/DDBJ databases">
        <title>Genome sequence of Rhizobiales bacterium strain IZ6.</title>
        <authorList>
            <person name="Nakai R."/>
            <person name="Naganuma T."/>
        </authorList>
    </citation>
    <scope>NUCLEOTIDE SEQUENCE [LARGE SCALE GENOMIC DNA]</scope>
    <source>
        <strain evidence="3 4">IZ6</strain>
    </source>
</reference>
<dbReference type="PANTHER" id="PTHR33121:SF79">
    <property type="entry name" value="CYCLIC DI-GMP PHOSPHODIESTERASE PDED-RELATED"/>
    <property type="match status" value="1"/>
</dbReference>
<evidence type="ECO:0000256" key="1">
    <source>
        <dbReference type="SAM" id="Phobius"/>
    </source>
</evidence>
<dbReference type="PANTHER" id="PTHR33121">
    <property type="entry name" value="CYCLIC DI-GMP PHOSPHODIESTERASE PDEF"/>
    <property type="match status" value="1"/>
</dbReference>
<dbReference type="CDD" id="cd01948">
    <property type="entry name" value="EAL"/>
    <property type="match status" value="1"/>
</dbReference>
<protein>
    <submittedName>
        <fullName evidence="3">Cyclic diguanylate phosphodiesterase</fullName>
    </submittedName>
</protein>
<feature type="transmembrane region" description="Helical" evidence="1">
    <location>
        <begin position="228"/>
        <end position="251"/>
    </location>
</feature>
<name>A0A6S6QPG4_9HYPH</name>
<proteinExistence type="predicted"/>
<dbReference type="InterPro" id="IPR050706">
    <property type="entry name" value="Cyclic-di-GMP_PDE-like"/>
</dbReference>
<sequence length="529" mass="57645">MLLAGAVAFAPLIGLNLLLWVHISAHGRVDIDDAAKSMLRLTESRLDEAMTQLVGFAMKSDHKACNSEIKQALGQAILKAPFVTQINIWDPRGNMVCSPMDAQRVVRDVSPANDTTNANVKFTLVDYGSDKGPKAIELAYRFEDGWRVSLLVPDDRLMPAIVVGRMQADFVSRLSLVDGSFVAARLSRSSMPTEGVSAFAVQSVSDRYPITLAVTIPSASLWASYRELFLWGNAGGAVLAFISILGALAVARHTEGPVRAIESAIRRGDFIPYYQPLMCIRTGRLLGCEALVRRKRPGGGVDGPGAFIPMVEATGQIFEITRSMMAHARDELGPAYNARPHLKVSFNLVADHFSSLKIVSDMKEIFEGAQVKMDQIVLEVTERQPLPNLGEARVIIAKLQELGIRIALDDVGTGHGGMSYLLKLGVDQMKMDKMFVDAIGSDRYSTAIIDTLVKLAADLNIEFVAEGVETFEQIAYLKEHGVDAAQGYVFAPPLPGPLYLELIQTLDPIKSRVPERVRKAIRGGDVQAA</sequence>
<dbReference type="SMART" id="SM00052">
    <property type="entry name" value="EAL"/>
    <property type="match status" value="1"/>
</dbReference>
<dbReference type="InterPro" id="IPR035919">
    <property type="entry name" value="EAL_sf"/>
</dbReference>
<evidence type="ECO:0000313" key="4">
    <source>
        <dbReference type="Proteomes" id="UP000515317"/>
    </source>
</evidence>
<keyword evidence="4" id="KW-1185">Reference proteome</keyword>
<dbReference type="InterPro" id="IPR001633">
    <property type="entry name" value="EAL_dom"/>
</dbReference>
<feature type="domain" description="EAL" evidence="2">
    <location>
        <begin position="254"/>
        <end position="507"/>
    </location>
</feature>
<evidence type="ECO:0000313" key="3">
    <source>
        <dbReference type="EMBL" id="BCJ90879.1"/>
    </source>
</evidence>
<keyword evidence="1" id="KW-1133">Transmembrane helix</keyword>
<dbReference type="PROSITE" id="PS50883">
    <property type="entry name" value="EAL"/>
    <property type="match status" value="1"/>
</dbReference>
<dbReference type="EMBL" id="AP023361">
    <property type="protein sequence ID" value="BCJ90879.1"/>
    <property type="molecule type" value="Genomic_DNA"/>
</dbReference>
<dbReference type="Gene3D" id="3.20.20.450">
    <property type="entry name" value="EAL domain"/>
    <property type="match status" value="1"/>
</dbReference>
<evidence type="ECO:0000259" key="2">
    <source>
        <dbReference type="PROSITE" id="PS50883"/>
    </source>
</evidence>
<dbReference type="Pfam" id="PF00563">
    <property type="entry name" value="EAL"/>
    <property type="match status" value="1"/>
</dbReference>